<protein>
    <submittedName>
        <fullName evidence="3">Uncharacterized protein</fullName>
    </submittedName>
</protein>
<keyword evidence="4" id="KW-1185">Reference proteome</keyword>
<accession>A0A835GTA3</accession>
<gene>
    <name evidence="3" type="ORF">HW555_000195</name>
</gene>
<evidence type="ECO:0000256" key="2">
    <source>
        <dbReference type="SAM" id="SignalP"/>
    </source>
</evidence>
<feature type="chain" id="PRO_5032431976" evidence="2">
    <location>
        <begin position="17"/>
        <end position="410"/>
    </location>
</feature>
<proteinExistence type="predicted"/>
<feature type="region of interest" description="Disordered" evidence="1">
    <location>
        <begin position="219"/>
        <end position="263"/>
    </location>
</feature>
<feature type="compositionally biased region" description="Basic and acidic residues" evidence="1">
    <location>
        <begin position="324"/>
        <end position="333"/>
    </location>
</feature>
<dbReference type="Proteomes" id="UP000648187">
    <property type="component" value="Unassembled WGS sequence"/>
</dbReference>
<dbReference type="EMBL" id="JACKWZ010000001">
    <property type="protein sequence ID" value="KAF9424894.1"/>
    <property type="molecule type" value="Genomic_DNA"/>
</dbReference>
<name>A0A835GTA3_SPOEX</name>
<keyword evidence="2" id="KW-0732">Signal</keyword>
<evidence type="ECO:0000256" key="1">
    <source>
        <dbReference type="SAM" id="MobiDB-lite"/>
    </source>
</evidence>
<feature type="compositionally biased region" description="Basic and acidic residues" evidence="1">
    <location>
        <begin position="227"/>
        <end position="263"/>
    </location>
</feature>
<comment type="caution">
    <text evidence="3">The sequence shown here is derived from an EMBL/GenBank/DDBJ whole genome shotgun (WGS) entry which is preliminary data.</text>
</comment>
<organism evidence="3 4">
    <name type="scientific">Spodoptera exigua</name>
    <name type="common">Beet armyworm</name>
    <name type="synonym">Noctua fulgens</name>
    <dbReference type="NCBI Taxonomy" id="7107"/>
    <lineage>
        <taxon>Eukaryota</taxon>
        <taxon>Metazoa</taxon>
        <taxon>Ecdysozoa</taxon>
        <taxon>Arthropoda</taxon>
        <taxon>Hexapoda</taxon>
        <taxon>Insecta</taxon>
        <taxon>Pterygota</taxon>
        <taxon>Neoptera</taxon>
        <taxon>Endopterygota</taxon>
        <taxon>Lepidoptera</taxon>
        <taxon>Glossata</taxon>
        <taxon>Ditrysia</taxon>
        <taxon>Noctuoidea</taxon>
        <taxon>Noctuidae</taxon>
        <taxon>Amphipyrinae</taxon>
        <taxon>Spodoptera</taxon>
    </lineage>
</organism>
<evidence type="ECO:0000313" key="3">
    <source>
        <dbReference type="EMBL" id="KAF9424894.1"/>
    </source>
</evidence>
<sequence>MIIAALCCVCIWSVESAVLDPSLYLSPSPPLTDVSGSLTPGELWTKPVERMARNTADTLPLPSVIEEKPVSKRKPQPMEKAKFFWPSLRSAHYSVGTGNVQVPLTFSVSGLYGRYSPGTIGSSGVIGSSYGTITDIGAPISSGLAGTSYGKYRTYSGLRIYGGENGPAWSGWGNGKWGHYGAVVLLALLPALVAGAGEGNIKLLEDEVAVALKSCSYPDDVTNSKEPASKERHRRSEDSYDASPRIDDNMKEGNRYSHERRITNDSGDQLMVINATDDDYSGYGSGNMGEKLLTSVPRPASSNNNINKNNTRRTRRNEPLLNRPDSDQVDSRGIPREAELWNKVQTSVTSQQSRSALHDQIRACFQELQSEAEDNGCSYSNKLERCLMLRFSDRKVDGKGNPKKSSTEQT</sequence>
<feature type="signal peptide" evidence="2">
    <location>
        <begin position="1"/>
        <end position="16"/>
    </location>
</feature>
<feature type="region of interest" description="Disordered" evidence="1">
    <location>
        <begin position="282"/>
        <end position="333"/>
    </location>
</feature>
<evidence type="ECO:0000313" key="4">
    <source>
        <dbReference type="Proteomes" id="UP000648187"/>
    </source>
</evidence>
<reference evidence="3" key="1">
    <citation type="submission" date="2020-08" db="EMBL/GenBank/DDBJ databases">
        <title>Spodoptera exigua strain:BAW_Kor-Di-RS1 Genome sequencing and assembly.</title>
        <authorList>
            <person name="Kim J."/>
            <person name="Nam H.Y."/>
            <person name="Kwon M."/>
            <person name="Choi J.H."/>
            <person name="Cho S.R."/>
            <person name="Kim G.-H."/>
        </authorList>
    </citation>
    <scope>NUCLEOTIDE SEQUENCE</scope>
    <source>
        <strain evidence="3">BAW_Kor-Di-RS1</strain>
        <tissue evidence="3">Whole-body</tissue>
    </source>
</reference>
<dbReference type="AlphaFoldDB" id="A0A835GTA3"/>